<dbReference type="GO" id="GO:0022857">
    <property type="term" value="F:transmembrane transporter activity"/>
    <property type="evidence" value="ECO:0007669"/>
    <property type="project" value="InterPro"/>
</dbReference>
<evidence type="ECO:0000256" key="5">
    <source>
        <dbReference type="ARBA" id="ARBA00023136"/>
    </source>
</evidence>
<dbReference type="Pfam" id="PF00083">
    <property type="entry name" value="Sugar_tr"/>
    <property type="match status" value="1"/>
</dbReference>
<organism evidence="8 9">
    <name type="scientific">Salinadaptatus halalkaliphilus</name>
    <dbReference type="NCBI Taxonomy" id="2419781"/>
    <lineage>
        <taxon>Archaea</taxon>
        <taxon>Methanobacteriati</taxon>
        <taxon>Methanobacteriota</taxon>
        <taxon>Stenosarchaea group</taxon>
        <taxon>Halobacteria</taxon>
        <taxon>Halobacteriales</taxon>
        <taxon>Natrialbaceae</taxon>
        <taxon>Salinadaptatus</taxon>
    </lineage>
</organism>
<dbReference type="InterPro" id="IPR005828">
    <property type="entry name" value="MFS_sugar_transport-like"/>
</dbReference>
<keyword evidence="4 6" id="KW-1133">Transmembrane helix</keyword>
<dbReference type="PANTHER" id="PTHR23506">
    <property type="entry name" value="GH10249P"/>
    <property type="match status" value="1"/>
</dbReference>
<dbReference type="GO" id="GO:0016020">
    <property type="term" value="C:membrane"/>
    <property type="evidence" value="ECO:0007669"/>
    <property type="project" value="UniProtKB-SubCell"/>
</dbReference>
<dbReference type="Proteomes" id="UP000318864">
    <property type="component" value="Unassembled WGS sequence"/>
</dbReference>
<dbReference type="InterPro" id="IPR020846">
    <property type="entry name" value="MFS_dom"/>
</dbReference>
<feature type="transmembrane region" description="Helical" evidence="6">
    <location>
        <begin position="42"/>
        <end position="63"/>
    </location>
</feature>
<feature type="transmembrane region" description="Helical" evidence="6">
    <location>
        <begin position="84"/>
        <end position="106"/>
    </location>
</feature>
<evidence type="ECO:0000256" key="6">
    <source>
        <dbReference type="SAM" id="Phobius"/>
    </source>
</evidence>
<keyword evidence="3 6" id="KW-0812">Transmembrane</keyword>
<keyword evidence="9" id="KW-1185">Reference proteome</keyword>
<feature type="transmembrane region" description="Helical" evidence="6">
    <location>
        <begin position="112"/>
        <end position="138"/>
    </location>
</feature>
<evidence type="ECO:0000256" key="3">
    <source>
        <dbReference type="ARBA" id="ARBA00022692"/>
    </source>
</evidence>
<feature type="transmembrane region" description="Helical" evidence="6">
    <location>
        <begin position="389"/>
        <end position="410"/>
    </location>
</feature>
<feature type="transmembrane region" description="Helical" evidence="6">
    <location>
        <begin position="184"/>
        <end position="206"/>
    </location>
</feature>
<dbReference type="InterPro" id="IPR036259">
    <property type="entry name" value="MFS_trans_sf"/>
</dbReference>
<evidence type="ECO:0000256" key="2">
    <source>
        <dbReference type="ARBA" id="ARBA00022448"/>
    </source>
</evidence>
<feature type="transmembrane region" description="Helical" evidence="6">
    <location>
        <begin position="226"/>
        <end position="251"/>
    </location>
</feature>
<dbReference type="AlphaFoldDB" id="A0A4S3TR01"/>
<evidence type="ECO:0000256" key="1">
    <source>
        <dbReference type="ARBA" id="ARBA00004141"/>
    </source>
</evidence>
<protein>
    <submittedName>
        <fullName evidence="8">MFS transporter</fullName>
    </submittedName>
</protein>
<evidence type="ECO:0000313" key="9">
    <source>
        <dbReference type="Proteomes" id="UP000318864"/>
    </source>
</evidence>
<dbReference type="EMBL" id="RBZW01000003">
    <property type="protein sequence ID" value="THE66839.1"/>
    <property type="molecule type" value="Genomic_DNA"/>
</dbReference>
<keyword evidence="5 6" id="KW-0472">Membrane</keyword>
<feature type="transmembrane region" description="Helical" evidence="6">
    <location>
        <begin position="297"/>
        <end position="317"/>
    </location>
</feature>
<dbReference type="CDD" id="cd17325">
    <property type="entry name" value="MFS_MdtG_SLC18_like"/>
    <property type="match status" value="1"/>
</dbReference>
<gene>
    <name evidence="8" type="ORF">D8Y22_01590</name>
</gene>
<evidence type="ECO:0000313" key="8">
    <source>
        <dbReference type="EMBL" id="THE66839.1"/>
    </source>
</evidence>
<dbReference type="InterPro" id="IPR050930">
    <property type="entry name" value="MFS_Vesicular_Transporter"/>
</dbReference>
<proteinExistence type="predicted"/>
<keyword evidence="2" id="KW-0813">Transport</keyword>
<evidence type="ECO:0000256" key="4">
    <source>
        <dbReference type="ARBA" id="ARBA00022989"/>
    </source>
</evidence>
<dbReference type="PROSITE" id="PS50850">
    <property type="entry name" value="MFS"/>
    <property type="match status" value="1"/>
</dbReference>
<comment type="caution">
    <text evidence="8">The sequence shown here is derived from an EMBL/GenBank/DDBJ whole genome shotgun (WGS) entry which is preliminary data.</text>
</comment>
<reference evidence="8 9" key="1">
    <citation type="submission" date="2018-10" db="EMBL/GenBank/DDBJ databases">
        <title>Natronolimnobius sp. XQ-INN 246 isolated from Inner Mongolia Autonomous Region of China.</title>
        <authorList>
            <person name="Xue Q."/>
        </authorList>
    </citation>
    <scope>NUCLEOTIDE SEQUENCE [LARGE SCALE GENOMIC DNA]</scope>
    <source>
        <strain evidence="8 9">XQ-INN 246</strain>
    </source>
</reference>
<comment type="subcellular location">
    <subcellularLocation>
        <location evidence="1">Membrane</location>
        <topology evidence="1">Multi-pass membrane protein</topology>
    </subcellularLocation>
</comment>
<evidence type="ECO:0000259" key="7">
    <source>
        <dbReference type="PROSITE" id="PS50850"/>
    </source>
</evidence>
<dbReference type="PANTHER" id="PTHR23506:SF23">
    <property type="entry name" value="GH10249P"/>
    <property type="match status" value="1"/>
</dbReference>
<dbReference type="InterPro" id="IPR011701">
    <property type="entry name" value="MFS"/>
</dbReference>
<feature type="transmembrane region" description="Helical" evidence="6">
    <location>
        <begin position="12"/>
        <end position="36"/>
    </location>
</feature>
<feature type="domain" description="Major facilitator superfamily (MFS) profile" evidence="7">
    <location>
        <begin position="17"/>
        <end position="411"/>
    </location>
</feature>
<feature type="transmembrane region" description="Helical" evidence="6">
    <location>
        <begin position="159"/>
        <end position="178"/>
    </location>
</feature>
<sequence>MTASSDDPPREYNLPLVVGSLIAGVFFGGVGGGVAFPTLPTLGAILGISPFLVGVILSTNRFTRLVMNTPAGQIIDTVGPRKPMIIGLVLQGVAPFGYIVGLYPSFVPLLDAAAIFILARIVWGIGSAFVFVGAYSIVIHVTSDDNRGKWIGYFRGGQALGFPSGLILGGVLSDLYGFEVAFGSAGAAGLFAAVVAALALPTVHNVAHDPVRIRDLPRLVRSDSRILMIGSVNFTIRFLFSGILLSTVVLYLEANDISIGVFSEVGASGFIMAVTVLASSATTVVSGNLSDYVGDRALVTVPALALFAFGFALLGFVPTLSMTIVGVVCIGIGVGGTNPPLLAYLGDISPEADVGKMGGIYNVFGDLGAAVGPVIAVPLGAAVGYRMEYLLCAGMALGCLLFVVVTLLGVEPDVEPEQAPSEERTDI</sequence>
<dbReference type="Gene3D" id="1.20.1250.20">
    <property type="entry name" value="MFS general substrate transporter like domains"/>
    <property type="match status" value="2"/>
</dbReference>
<name>A0A4S3TR01_9EURY</name>
<accession>A0A4S3TR01</accession>
<dbReference type="SUPFAM" id="SSF103473">
    <property type="entry name" value="MFS general substrate transporter"/>
    <property type="match status" value="1"/>
</dbReference>
<dbReference type="RefSeq" id="WP_141462826.1">
    <property type="nucleotide sequence ID" value="NZ_RBZW01000003.1"/>
</dbReference>
<dbReference type="Pfam" id="PF07690">
    <property type="entry name" value="MFS_1"/>
    <property type="match status" value="1"/>
</dbReference>
<feature type="transmembrane region" description="Helical" evidence="6">
    <location>
        <begin position="360"/>
        <end position="382"/>
    </location>
</feature>